<name>A0A5D3A1D8_GOSMU</name>
<proteinExistence type="predicted"/>
<dbReference type="EMBL" id="CM017638">
    <property type="protein sequence ID" value="TYJ43721.1"/>
    <property type="molecule type" value="Genomic_DNA"/>
</dbReference>
<dbReference type="AlphaFoldDB" id="A0A5D3A1D8"/>
<protein>
    <submittedName>
        <fullName evidence="1">Uncharacterized protein</fullName>
    </submittedName>
</protein>
<organism evidence="1 2">
    <name type="scientific">Gossypium mustelinum</name>
    <name type="common">Cotton</name>
    <name type="synonym">Gossypium caicoense</name>
    <dbReference type="NCBI Taxonomy" id="34275"/>
    <lineage>
        <taxon>Eukaryota</taxon>
        <taxon>Viridiplantae</taxon>
        <taxon>Streptophyta</taxon>
        <taxon>Embryophyta</taxon>
        <taxon>Tracheophyta</taxon>
        <taxon>Spermatophyta</taxon>
        <taxon>Magnoliopsida</taxon>
        <taxon>eudicotyledons</taxon>
        <taxon>Gunneridae</taxon>
        <taxon>Pentapetalae</taxon>
        <taxon>rosids</taxon>
        <taxon>malvids</taxon>
        <taxon>Malvales</taxon>
        <taxon>Malvaceae</taxon>
        <taxon>Malvoideae</taxon>
        <taxon>Gossypium</taxon>
    </lineage>
</organism>
<keyword evidence="2" id="KW-1185">Reference proteome</keyword>
<dbReference type="Proteomes" id="UP000323597">
    <property type="component" value="Chromosome A03"/>
</dbReference>
<evidence type="ECO:0000313" key="2">
    <source>
        <dbReference type="Proteomes" id="UP000323597"/>
    </source>
</evidence>
<sequence>MQYVMLGMKLFTASVCFRLLRRSLNPNKHLREQFVSNLPGSSMLEVAALLNNVAIKVLMPLKLIISVASRITQEGTTGSCKVLFWLLTTKMSSNSLIKWN</sequence>
<reference evidence="1 2" key="1">
    <citation type="submission" date="2019-07" db="EMBL/GenBank/DDBJ databases">
        <title>WGS assembly of Gossypium mustelinum.</title>
        <authorList>
            <person name="Chen Z.J."/>
            <person name="Sreedasyam A."/>
            <person name="Ando A."/>
            <person name="Song Q."/>
            <person name="De L."/>
            <person name="Hulse-Kemp A."/>
            <person name="Ding M."/>
            <person name="Ye W."/>
            <person name="Kirkbride R."/>
            <person name="Jenkins J."/>
            <person name="Plott C."/>
            <person name="Lovell J."/>
            <person name="Lin Y.-M."/>
            <person name="Vaughn R."/>
            <person name="Liu B."/>
            <person name="Li W."/>
            <person name="Simpson S."/>
            <person name="Scheffler B."/>
            <person name="Saski C."/>
            <person name="Grover C."/>
            <person name="Hu G."/>
            <person name="Conover J."/>
            <person name="Carlson J."/>
            <person name="Shu S."/>
            <person name="Boston L."/>
            <person name="Williams M."/>
            <person name="Peterson D."/>
            <person name="Mcgee K."/>
            <person name="Jones D."/>
            <person name="Wendel J."/>
            <person name="Stelly D."/>
            <person name="Grimwood J."/>
            <person name="Schmutz J."/>
        </authorList>
    </citation>
    <scope>NUCLEOTIDE SEQUENCE [LARGE SCALE GENOMIC DNA]</scope>
    <source>
        <strain evidence="1">1408120.09</strain>
    </source>
</reference>
<accession>A0A5D3A1D8</accession>
<evidence type="ECO:0000313" key="1">
    <source>
        <dbReference type="EMBL" id="TYJ43721.1"/>
    </source>
</evidence>
<gene>
    <name evidence="1" type="ORF">E1A91_A03G172300v1</name>
</gene>